<evidence type="ECO:0000256" key="1">
    <source>
        <dbReference type="SAM" id="Phobius"/>
    </source>
</evidence>
<protein>
    <submittedName>
        <fullName evidence="2">YgjV family protein</fullName>
    </submittedName>
</protein>
<keyword evidence="1" id="KW-1133">Transmembrane helix</keyword>
<keyword evidence="1" id="KW-0812">Transmembrane</keyword>
<dbReference type="EMBL" id="JAKNHQ010000001">
    <property type="protein sequence ID" value="MCG4609402.1"/>
    <property type="molecule type" value="Genomic_DNA"/>
</dbReference>
<evidence type="ECO:0000313" key="3">
    <source>
        <dbReference type="Proteomes" id="UP001298681"/>
    </source>
</evidence>
<feature type="transmembrane region" description="Helical" evidence="1">
    <location>
        <begin position="119"/>
        <end position="136"/>
    </location>
</feature>
<feature type="transmembrane region" description="Helical" evidence="1">
    <location>
        <begin position="36"/>
        <end position="57"/>
    </location>
</feature>
<dbReference type="RefSeq" id="WP_087234186.1">
    <property type="nucleotide sequence ID" value="NZ_JAKNHQ010000001.1"/>
</dbReference>
<evidence type="ECO:0000313" key="2">
    <source>
        <dbReference type="EMBL" id="MCG4609402.1"/>
    </source>
</evidence>
<gene>
    <name evidence="2" type="ORF">L0P57_00375</name>
</gene>
<sequence>MIIGNILSFFAALFMVASCVVKRKQAVFFCQFLECALLAVASVFFGSLAGMTTLVLSAVRNLVVAKGRYTKPVMVAFVILTIVAGLLANTRGLVGLLPVLATVEYTICCHYIEGEMATKCSIFVNVLLWIVYSFLICDFSTAISDSIVLVVDTVAIVRLWRSERSGCRREGAAEEHI</sequence>
<accession>A0ABS9MF18</accession>
<feature type="transmembrane region" description="Helical" evidence="1">
    <location>
        <begin position="69"/>
        <end position="87"/>
    </location>
</feature>
<feature type="transmembrane region" description="Helical" evidence="1">
    <location>
        <begin position="93"/>
        <end position="112"/>
    </location>
</feature>
<dbReference type="InterPro" id="IPR019629">
    <property type="entry name" value="Uncharacterised_HI1736/YgjV"/>
</dbReference>
<keyword evidence="3" id="KW-1185">Reference proteome</keyword>
<proteinExistence type="predicted"/>
<comment type="caution">
    <text evidence="2">The sequence shown here is derived from an EMBL/GenBank/DDBJ whole genome shotgun (WGS) entry which is preliminary data.</text>
</comment>
<keyword evidence="1" id="KW-0472">Membrane</keyword>
<name>A0ABS9MF18_9FIRM</name>
<dbReference type="Proteomes" id="UP001298681">
    <property type="component" value="Unassembled WGS sequence"/>
</dbReference>
<organism evidence="2 3">
    <name type="scientific">Anaeromassilibacillus senegalensis</name>
    <dbReference type="NCBI Taxonomy" id="1673717"/>
    <lineage>
        <taxon>Bacteria</taxon>
        <taxon>Bacillati</taxon>
        <taxon>Bacillota</taxon>
        <taxon>Clostridia</taxon>
        <taxon>Eubacteriales</taxon>
        <taxon>Acutalibacteraceae</taxon>
        <taxon>Anaeromassilibacillus</taxon>
    </lineage>
</organism>
<reference evidence="2 3" key="1">
    <citation type="submission" date="2022-01" db="EMBL/GenBank/DDBJ databases">
        <title>Collection of gut derived symbiotic bacterial strains cultured from healthy donors.</title>
        <authorList>
            <person name="Lin H."/>
            <person name="Kohout C."/>
            <person name="Waligurski E."/>
            <person name="Pamer E.G."/>
        </authorList>
    </citation>
    <scope>NUCLEOTIDE SEQUENCE [LARGE SCALE GENOMIC DNA]</scope>
    <source>
        <strain evidence="2 3">DFI.7.58</strain>
    </source>
</reference>
<dbReference type="Pfam" id="PF10688">
    <property type="entry name" value="Imp-YgjV"/>
    <property type="match status" value="1"/>
</dbReference>